<feature type="transmembrane region" description="Helical" evidence="1">
    <location>
        <begin position="96"/>
        <end position="116"/>
    </location>
</feature>
<sequence>MTALEHAVPGRARVLPARLAALTAVAGIVVHLILAAGHAGHAPVILVALGALALVCVPCGVSLWRRPGDRASWVTMLTLTGIMTLLHLGMNPAGPMLAVVLAVPAVQAVLGAVAFLQRYGYR</sequence>
<protein>
    <recommendedName>
        <fullName evidence="4">Integral membrane protein</fullName>
    </recommendedName>
</protein>
<gene>
    <name evidence="2" type="ORF">SAMN04489716_0274</name>
</gene>
<organism evidence="2 3">
    <name type="scientific">Actinoplanes derwentensis</name>
    <dbReference type="NCBI Taxonomy" id="113562"/>
    <lineage>
        <taxon>Bacteria</taxon>
        <taxon>Bacillati</taxon>
        <taxon>Actinomycetota</taxon>
        <taxon>Actinomycetes</taxon>
        <taxon>Micromonosporales</taxon>
        <taxon>Micromonosporaceae</taxon>
        <taxon>Actinoplanes</taxon>
    </lineage>
</organism>
<evidence type="ECO:0008006" key="4">
    <source>
        <dbReference type="Google" id="ProtNLM"/>
    </source>
</evidence>
<reference evidence="2 3" key="1">
    <citation type="submission" date="2016-10" db="EMBL/GenBank/DDBJ databases">
        <authorList>
            <person name="de Groot N.N."/>
        </authorList>
    </citation>
    <scope>NUCLEOTIDE SEQUENCE [LARGE SCALE GENOMIC DNA]</scope>
    <source>
        <strain evidence="2 3">DSM 43941</strain>
    </source>
</reference>
<keyword evidence="3" id="KW-1185">Reference proteome</keyword>
<dbReference type="AlphaFoldDB" id="A0A1H1QDE8"/>
<keyword evidence="1" id="KW-1133">Transmembrane helix</keyword>
<dbReference type="EMBL" id="LT629758">
    <property type="protein sequence ID" value="SDS21460.1"/>
    <property type="molecule type" value="Genomic_DNA"/>
</dbReference>
<dbReference type="Proteomes" id="UP000198688">
    <property type="component" value="Chromosome I"/>
</dbReference>
<proteinExistence type="predicted"/>
<evidence type="ECO:0000313" key="2">
    <source>
        <dbReference type="EMBL" id="SDS21460.1"/>
    </source>
</evidence>
<accession>A0A1H1QDE8</accession>
<feature type="transmembrane region" description="Helical" evidence="1">
    <location>
        <begin position="19"/>
        <end position="38"/>
    </location>
</feature>
<feature type="transmembrane region" description="Helical" evidence="1">
    <location>
        <begin position="44"/>
        <end position="64"/>
    </location>
</feature>
<dbReference type="STRING" id="113562.SAMN04489716_0274"/>
<keyword evidence="1" id="KW-0472">Membrane</keyword>
<dbReference type="RefSeq" id="WP_157751077.1">
    <property type="nucleotide sequence ID" value="NZ_BOMJ01000004.1"/>
</dbReference>
<keyword evidence="1" id="KW-0812">Transmembrane</keyword>
<evidence type="ECO:0000256" key="1">
    <source>
        <dbReference type="SAM" id="Phobius"/>
    </source>
</evidence>
<evidence type="ECO:0000313" key="3">
    <source>
        <dbReference type="Proteomes" id="UP000198688"/>
    </source>
</evidence>
<name>A0A1H1QDE8_9ACTN</name>
<feature type="transmembrane region" description="Helical" evidence="1">
    <location>
        <begin position="71"/>
        <end position="90"/>
    </location>
</feature>